<feature type="transmembrane region" description="Helical" evidence="6">
    <location>
        <begin position="154"/>
        <end position="174"/>
    </location>
</feature>
<evidence type="ECO:0000256" key="1">
    <source>
        <dbReference type="ARBA" id="ARBA00004141"/>
    </source>
</evidence>
<evidence type="ECO:0000256" key="2">
    <source>
        <dbReference type="ARBA" id="ARBA00009853"/>
    </source>
</evidence>
<sequence>MTDNIRGIALKVTAVSIFTFMMALIKATSQEVPTGQQVFFRAFFTLLVVIGWLSIRGDFPKALRTSNILDHTWRGLAGAASMSLRFFALGVLSFPEVAALGFTTPLILTVLAALILGETVRAFRLTTVALGFIGVLIVLWPTLNMDGARSTLEIIGATAILGSAALAALAQIFVRRMVATEGTAQIVFYFSLLITVLSLFTLPFGWVKPSFEATAMLITAGVIGGIGQICLTAAYRNAPASVVAPFDYTSMLLALALAYFWFGEIPTAWTITGALVIIASGVVILWREQRLGRNRNRGQAPL</sequence>
<reference evidence="8 9" key="1">
    <citation type="journal article" date="2014" name="ISME J.">
        <title>Adaptation of an abundant Roseobacter RCA organism to pelagic systems revealed by genomic and transcriptomic analyses.</title>
        <authorList>
            <person name="Voget S."/>
            <person name="Wemheuer B."/>
            <person name="Brinkhoff T."/>
            <person name="Vollmers J."/>
            <person name="Dietrich S."/>
            <person name="Giebel H.A."/>
            <person name="Beardsley C."/>
            <person name="Sardemann C."/>
            <person name="Bakenhus I."/>
            <person name="Billerbeck S."/>
            <person name="Daniel R."/>
            <person name="Simon M."/>
        </authorList>
    </citation>
    <scope>NUCLEOTIDE SEQUENCE [LARGE SCALE GENOMIC DNA]</scope>
    <source>
        <strain evidence="8 9">RCA23</strain>
    </source>
</reference>
<feature type="transmembrane region" description="Helical" evidence="6">
    <location>
        <begin position="123"/>
        <end position="142"/>
    </location>
</feature>
<feature type="transmembrane region" description="Helical" evidence="6">
    <location>
        <begin position="7"/>
        <end position="26"/>
    </location>
</feature>
<evidence type="ECO:0000313" key="8">
    <source>
        <dbReference type="EMBL" id="AII85868.1"/>
    </source>
</evidence>
<dbReference type="InterPro" id="IPR000620">
    <property type="entry name" value="EamA_dom"/>
</dbReference>
<keyword evidence="5 6" id="KW-0472">Membrane</keyword>
<gene>
    <name evidence="8" type="ORF">RCA23_c03040</name>
</gene>
<feature type="transmembrane region" description="Helical" evidence="6">
    <location>
        <begin position="268"/>
        <end position="286"/>
    </location>
</feature>
<dbReference type="InterPro" id="IPR037185">
    <property type="entry name" value="EmrE-like"/>
</dbReference>
<keyword evidence="3 6" id="KW-0812">Transmembrane</keyword>
<keyword evidence="4 6" id="KW-1133">Transmembrane helix</keyword>
<dbReference type="PANTHER" id="PTHR22911:SF6">
    <property type="entry name" value="SOLUTE CARRIER FAMILY 35 MEMBER G1"/>
    <property type="match status" value="1"/>
</dbReference>
<feature type="transmembrane region" description="Helical" evidence="6">
    <location>
        <begin position="38"/>
        <end position="55"/>
    </location>
</feature>
<dbReference type="EMBL" id="CP003984">
    <property type="protein sequence ID" value="AII85868.1"/>
    <property type="molecule type" value="Genomic_DNA"/>
</dbReference>
<evidence type="ECO:0000256" key="3">
    <source>
        <dbReference type="ARBA" id="ARBA00022692"/>
    </source>
</evidence>
<evidence type="ECO:0000256" key="5">
    <source>
        <dbReference type="ARBA" id="ARBA00023136"/>
    </source>
</evidence>
<feature type="domain" description="EamA" evidence="7">
    <location>
        <begin position="155"/>
        <end position="285"/>
    </location>
</feature>
<evidence type="ECO:0000313" key="9">
    <source>
        <dbReference type="Proteomes" id="UP000028680"/>
    </source>
</evidence>
<dbReference type="Pfam" id="PF00892">
    <property type="entry name" value="EamA"/>
    <property type="match status" value="2"/>
</dbReference>
<feature type="transmembrane region" description="Helical" evidence="6">
    <location>
        <begin position="75"/>
        <end position="92"/>
    </location>
</feature>
<organism evidence="8 9">
    <name type="scientific">Planktomarina temperata RCA23</name>
    <dbReference type="NCBI Taxonomy" id="666509"/>
    <lineage>
        <taxon>Bacteria</taxon>
        <taxon>Pseudomonadati</taxon>
        <taxon>Pseudomonadota</taxon>
        <taxon>Alphaproteobacteria</taxon>
        <taxon>Rhodobacterales</taxon>
        <taxon>Paracoccaceae</taxon>
        <taxon>Planktomarina</taxon>
    </lineage>
</organism>
<keyword evidence="9" id="KW-1185">Reference proteome</keyword>
<feature type="domain" description="EamA" evidence="7">
    <location>
        <begin position="6"/>
        <end position="139"/>
    </location>
</feature>
<comment type="similarity">
    <text evidence="2">Belongs to the drug/metabolite transporter (DMT) superfamily. 10 TMS drug/metabolite exporter (DME) (TC 2.A.7.3) family.</text>
</comment>
<dbReference type="RefSeq" id="WP_044048745.1">
    <property type="nucleotide sequence ID" value="NZ_CP003984.1"/>
</dbReference>
<proteinExistence type="inferred from homology"/>
<feature type="transmembrane region" description="Helical" evidence="6">
    <location>
        <begin position="242"/>
        <end position="262"/>
    </location>
</feature>
<dbReference type="AlphaFoldDB" id="A0AAN0RGR1"/>
<dbReference type="Proteomes" id="UP000028680">
    <property type="component" value="Chromosome"/>
</dbReference>
<feature type="transmembrane region" description="Helical" evidence="6">
    <location>
        <begin position="186"/>
        <end position="207"/>
    </location>
</feature>
<evidence type="ECO:0000256" key="4">
    <source>
        <dbReference type="ARBA" id="ARBA00022989"/>
    </source>
</evidence>
<protein>
    <submittedName>
        <fullName evidence="8">Integral membrane protein DUF6</fullName>
    </submittedName>
</protein>
<accession>A0AAN0RGR1</accession>
<evidence type="ECO:0000256" key="6">
    <source>
        <dbReference type="SAM" id="Phobius"/>
    </source>
</evidence>
<dbReference type="KEGG" id="ptp:RCA23_c03040"/>
<name>A0AAN0RGR1_9RHOB</name>
<feature type="transmembrane region" description="Helical" evidence="6">
    <location>
        <begin position="213"/>
        <end position="235"/>
    </location>
</feature>
<comment type="subcellular location">
    <subcellularLocation>
        <location evidence="1">Membrane</location>
        <topology evidence="1">Multi-pass membrane protein</topology>
    </subcellularLocation>
</comment>
<feature type="transmembrane region" description="Helical" evidence="6">
    <location>
        <begin position="98"/>
        <end position="116"/>
    </location>
</feature>
<evidence type="ECO:0000259" key="7">
    <source>
        <dbReference type="Pfam" id="PF00892"/>
    </source>
</evidence>
<dbReference type="PANTHER" id="PTHR22911">
    <property type="entry name" value="ACYL-MALONYL CONDENSING ENZYME-RELATED"/>
    <property type="match status" value="1"/>
</dbReference>
<dbReference type="GO" id="GO:0016020">
    <property type="term" value="C:membrane"/>
    <property type="evidence" value="ECO:0007669"/>
    <property type="project" value="UniProtKB-SubCell"/>
</dbReference>
<dbReference type="SUPFAM" id="SSF103481">
    <property type="entry name" value="Multidrug resistance efflux transporter EmrE"/>
    <property type="match status" value="2"/>
</dbReference>